<dbReference type="STRING" id="1036672.TKWG_14950"/>
<feature type="signal peptide" evidence="3">
    <location>
        <begin position="1"/>
        <end position="25"/>
    </location>
</feature>
<feature type="domain" description="ABC-type transport auxiliary lipoprotein component" evidence="4">
    <location>
        <begin position="32"/>
        <end position="192"/>
    </location>
</feature>
<dbReference type="Gene3D" id="3.40.50.2300">
    <property type="match status" value="2"/>
</dbReference>
<dbReference type="HOGENOM" id="CLU_431917_0_0_4"/>
<organism evidence="6 7">
    <name type="scientific">Advenella kashmirensis (strain DSM 17095 / LMG 22695 / WT001)</name>
    <name type="common">Tetrathiobacter kashmirensis</name>
    <dbReference type="NCBI Taxonomy" id="1036672"/>
    <lineage>
        <taxon>Bacteria</taxon>
        <taxon>Pseudomonadati</taxon>
        <taxon>Pseudomonadota</taxon>
        <taxon>Betaproteobacteria</taxon>
        <taxon>Burkholderiales</taxon>
        <taxon>Alcaligenaceae</taxon>
    </lineage>
</organism>
<dbReference type="Pfam" id="PF03886">
    <property type="entry name" value="ABC_trans_aux"/>
    <property type="match status" value="1"/>
</dbReference>
<dbReference type="KEGG" id="aka:TKWG_14950"/>
<gene>
    <name evidence="6" type="ordered locus">TKWG_14950</name>
</gene>
<dbReference type="CDD" id="cd06333">
    <property type="entry name" value="PBP1_ABC_RPA1789-like"/>
    <property type="match status" value="1"/>
</dbReference>
<dbReference type="Proteomes" id="UP000005267">
    <property type="component" value="Chromosome"/>
</dbReference>
<dbReference type="SUPFAM" id="SSF53822">
    <property type="entry name" value="Periplasmic binding protein-like I"/>
    <property type="match status" value="1"/>
</dbReference>
<keyword evidence="7" id="KW-1185">Reference proteome</keyword>
<dbReference type="InterPro" id="IPR028082">
    <property type="entry name" value="Peripla_BP_I"/>
</dbReference>
<evidence type="ECO:0000259" key="5">
    <source>
        <dbReference type="Pfam" id="PF13458"/>
    </source>
</evidence>
<comment type="similarity">
    <text evidence="1">Belongs to the leucine-binding protein family.</text>
</comment>
<proteinExistence type="inferred from homology"/>
<dbReference type="PANTHER" id="PTHR30483">
    <property type="entry name" value="LEUCINE-SPECIFIC-BINDING PROTEIN"/>
    <property type="match status" value="1"/>
</dbReference>
<dbReference type="InterPro" id="IPR051010">
    <property type="entry name" value="BCAA_transport"/>
</dbReference>
<dbReference type="PROSITE" id="PS51257">
    <property type="entry name" value="PROKAR_LIPOPROTEIN"/>
    <property type="match status" value="1"/>
</dbReference>
<reference evidence="6 7" key="1">
    <citation type="journal article" date="2011" name="J. Bacteriol.">
        <title>Whole-genome shotgun sequencing of the sulfur-oxidizing chemoautotroph Tetrathiobacter kashmirensis.</title>
        <authorList>
            <person name="Ghosh W."/>
            <person name="George A."/>
            <person name="Agarwal A."/>
            <person name="Raj P."/>
            <person name="Alam M."/>
            <person name="Pyne P."/>
            <person name="Das Gupta S.K."/>
        </authorList>
    </citation>
    <scope>NUCLEOTIDE SEQUENCE [LARGE SCALE GENOMIC DNA]</scope>
    <source>
        <strain evidence="6 7">WT001</strain>
    </source>
</reference>
<accession>I3UDD5</accession>
<evidence type="ECO:0000256" key="2">
    <source>
        <dbReference type="ARBA" id="ARBA00022729"/>
    </source>
</evidence>
<evidence type="ECO:0000313" key="7">
    <source>
        <dbReference type="Proteomes" id="UP000005267"/>
    </source>
</evidence>
<dbReference type="AlphaFoldDB" id="I3UDD5"/>
<name>I3UDD5_ADVKW</name>
<dbReference type="InterPro" id="IPR005586">
    <property type="entry name" value="ABC_trans_aux"/>
</dbReference>
<keyword evidence="2 3" id="KW-0732">Signal</keyword>
<evidence type="ECO:0000259" key="4">
    <source>
        <dbReference type="Pfam" id="PF03886"/>
    </source>
</evidence>
<evidence type="ECO:0000256" key="3">
    <source>
        <dbReference type="SAM" id="SignalP"/>
    </source>
</evidence>
<dbReference type="Pfam" id="PF13458">
    <property type="entry name" value="Peripla_BP_6"/>
    <property type="match status" value="1"/>
</dbReference>
<evidence type="ECO:0000313" key="6">
    <source>
        <dbReference type="EMBL" id="AFK63023.1"/>
    </source>
</evidence>
<evidence type="ECO:0000256" key="1">
    <source>
        <dbReference type="ARBA" id="ARBA00010062"/>
    </source>
</evidence>
<protein>
    <submittedName>
        <fullName evidence="6">Uncharacterized protein</fullName>
    </submittedName>
</protein>
<feature type="chain" id="PRO_5003680636" evidence="3">
    <location>
        <begin position="26"/>
        <end position="633"/>
    </location>
</feature>
<dbReference type="Gene3D" id="3.40.50.10610">
    <property type="entry name" value="ABC-type transport auxiliary lipoprotein component"/>
    <property type="match status" value="1"/>
</dbReference>
<dbReference type="InterPro" id="IPR028081">
    <property type="entry name" value="Leu-bd"/>
</dbReference>
<dbReference type="PANTHER" id="PTHR30483:SF38">
    <property type="entry name" value="BLR7848 PROTEIN"/>
    <property type="match status" value="1"/>
</dbReference>
<feature type="domain" description="Leucine-binding protein" evidence="5">
    <location>
        <begin position="273"/>
        <end position="618"/>
    </location>
</feature>
<dbReference type="SUPFAM" id="SSF159594">
    <property type="entry name" value="XCC0632-like"/>
    <property type="match status" value="1"/>
</dbReference>
<dbReference type="EMBL" id="CP003555">
    <property type="protein sequence ID" value="AFK63023.1"/>
    <property type="molecule type" value="Genomic_DNA"/>
</dbReference>
<sequence>MRRNLSATLRPLALIAVTTMLGACASAPTQYYTLAATDSANVQGAARYGVNIHDVTIPDVVDKPQLMIRSSTDSSAVVPLNGSRWAGSLQDEIQKTLSANLVSRLGAINIQGITGSEQKLPVWLIQTTFHRFDMILNKAAVIDATWRINRCAWGHNRSRVCQTRIQVQAGSGVDALVHSQSQALALLSDVIAGAIDGRTQVRATDGARFSRWAVIRVRMRPLLAVFCRGASCCITLRRRKIHCFSRGLSMKLKTTICAGLLAATLTPLAFADVTVGITLSTTGPAAAIGIQSRNAIDLWPKTLGGEPAKYIVLDDGTDVSKAVRNARKLTSEDKIDILVGPNTTAAALAILDVLKETKTPMIALAASAAIVTPPDDPGRHWAFKMPQNDSLMAQVLVEDMVRKGFKKIAFIGYADSYGENWWKEFSNLAAGKVDVVARESYQRTDPSVTGQVLKLMAAKPDAILIAGSGTPAVLPGKTLKQRGYKGVIYQTHGIGTLEFLQVGGKDVEGTLFPTGPGVVAKGLPDTNPVKKVASEFTEKYEAKYGANSATQFAGDAWGAYMVLDNAVKQALQHKVQPGTPQFRSALRDAIESTKELTVPNGVLNISAKDHQGFDNRARVMGKIEDGRFQYAAE</sequence>
<reference evidence="7" key="2">
    <citation type="journal article" date="2013" name="PLoS ONE">
        <title>Genome implosion elicits host-confinement in Alcaligenaceae: evidence from the comparative genomics of Tetrathiobacter kashmirensis, a pathogen in the making.</title>
        <authorList>
            <person name="Ghosh W."/>
            <person name="Alam M."/>
            <person name="Roy C."/>
            <person name="Pyne P."/>
            <person name="George A."/>
            <person name="Chakraborty R."/>
            <person name="Majumder S."/>
            <person name="Agarwal A."/>
            <person name="Chakraborty S."/>
            <person name="Majumdar S."/>
            <person name="Gupta S.K."/>
        </authorList>
    </citation>
    <scope>NUCLEOTIDE SEQUENCE [LARGE SCALE GENOMIC DNA]</scope>
    <source>
        <strain evidence="7">WT001</strain>
    </source>
</reference>